<dbReference type="CDD" id="cd22247">
    <property type="entry name" value="MCM8_WHD"/>
    <property type="match status" value="1"/>
</dbReference>
<evidence type="ECO:0000256" key="14">
    <source>
        <dbReference type="ARBA" id="ARBA00047995"/>
    </source>
</evidence>
<dbReference type="InterPro" id="IPR001208">
    <property type="entry name" value="MCM_dom"/>
</dbReference>
<evidence type="ECO:0000313" key="19">
    <source>
        <dbReference type="Proteomes" id="UP000749559"/>
    </source>
</evidence>
<dbReference type="PRINTS" id="PR01657">
    <property type="entry name" value="MCMFAMILY"/>
</dbReference>
<evidence type="ECO:0000256" key="10">
    <source>
        <dbReference type="ARBA" id="ARBA00023204"/>
    </source>
</evidence>
<dbReference type="GO" id="GO:0005524">
    <property type="term" value="F:ATP binding"/>
    <property type="evidence" value="ECO:0007669"/>
    <property type="project" value="UniProtKB-KW"/>
</dbReference>
<evidence type="ECO:0000256" key="6">
    <source>
        <dbReference type="ARBA" id="ARBA00022801"/>
    </source>
</evidence>
<gene>
    <name evidence="18" type="ORF">OFUS_LOCUS17047</name>
</gene>
<comment type="caution">
    <text evidence="18">The sequence shown here is derived from an EMBL/GenBank/DDBJ whole genome shotgun (WGS) entry which is preliminary data.</text>
</comment>
<evidence type="ECO:0000256" key="3">
    <source>
        <dbReference type="ARBA" id="ARBA00012551"/>
    </source>
</evidence>
<evidence type="ECO:0000256" key="16">
    <source>
        <dbReference type="SAM" id="MobiDB-lite"/>
    </source>
</evidence>
<accession>A0A8S4PG46</accession>
<organism evidence="18 19">
    <name type="scientific">Owenia fusiformis</name>
    <name type="common">Polychaete worm</name>
    <dbReference type="NCBI Taxonomy" id="6347"/>
    <lineage>
        <taxon>Eukaryota</taxon>
        <taxon>Metazoa</taxon>
        <taxon>Spiralia</taxon>
        <taxon>Lophotrochozoa</taxon>
        <taxon>Annelida</taxon>
        <taxon>Polychaeta</taxon>
        <taxon>Sedentaria</taxon>
        <taxon>Canalipalpata</taxon>
        <taxon>Sabellida</taxon>
        <taxon>Oweniida</taxon>
        <taxon>Oweniidae</taxon>
        <taxon>Owenia</taxon>
    </lineage>
</organism>
<dbReference type="InterPro" id="IPR033762">
    <property type="entry name" value="MCM_OB"/>
</dbReference>
<dbReference type="SMART" id="SM00382">
    <property type="entry name" value="AAA"/>
    <property type="match status" value="1"/>
</dbReference>
<dbReference type="FunFam" id="2.20.28.10:FF:000007">
    <property type="entry name" value="DNA helicase MCM8 isoform X1"/>
    <property type="match status" value="1"/>
</dbReference>
<dbReference type="Pfam" id="PF00493">
    <property type="entry name" value="MCM"/>
    <property type="match status" value="1"/>
</dbReference>
<dbReference type="InterPro" id="IPR041562">
    <property type="entry name" value="MCM_lid"/>
</dbReference>
<proteinExistence type="inferred from homology"/>
<dbReference type="InterPro" id="IPR027417">
    <property type="entry name" value="P-loop_NTPase"/>
</dbReference>
<comment type="subcellular location">
    <subcellularLocation>
        <location evidence="1">Nucleus</location>
    </subcellularLocation>
</comment>
<evidence type="ECO:0000256" key="9">
    <source>
        <dbReference type="ARBA" id="ARBA00023125"/>
    </source>
</evidence>
<evidence type="ECO:0000256" key="2">
    <source>
        <dbReference type="ARBA" id="ARBA00008010"/>
    </source>
</evidence>
<dbReference type="SUPFAM" id="SSF52540">
    <property type="entry name" value="P-loop containing nucleoside triphosphate hydrolases"/>
    <property type="match status" value="1"/>
</dbReference>
<dbReference type="CDD" id="cd17759">
    <property type="entry name" value="MCM8"/>
    <property type="match status" value="1"/>
</dbReference>
<dbReference type="PROSITE" id="PS50051">
    <property type="entry name" value="MCM_2"/>
    <property type="match status" value="1"/>
</dbReference>
<dbReference type="Pfam" id="PF25051">
    <property type="entry name" value="WHD_MCM8"/>
    <property type="match status" value="1"/>
</dbReference>
<keyword evidence="10" id="KW-0234">DNA repair</keyword>
<protein>
    <recommendedName>
        <fullName evidence="12">DNA helicase MCM8</fullName>
        <ecNumber evidence="3">3.6.4.12</ecNumber>
    </recommendedName>
    <alternativeName>
        <fullName evidence="13">Minichromosome maintenance 8</fullName>
    </alternativeName>
</protein>
<keyword evidence="5" id="KW-0227">DNA damage</keyword>
<dbReference type="AlphaFoldDB" id="A0A8S4PG46"/>
<dbReference type="GO" id="GO:0016787">
    <property type="term" value="F:hydrolase activity"/>
    <property type="evidence" value="ECO:0007669"/>
    <property type="project" value="UniProtKB-KW"/>
</dbReference>
<name>A0A8S4PG46_OWEFU</name>
<comment type="similarity">
    <text evidence="2 15">Belongs to the MCM family.</text>
</comment>
<dbReference type="Pfam" id="PF26065">
    <property type="entry name" value="MCM8_N"/>
    <property type="match status" value="1"/>
</dbReference>
<dbReference type="Proteomes" id="UP000749559">
    <property type="component" value="Unassembled WGS sequence"/>
</dbReference>
<dbReference type="InterPro" id="IPR003593">
    <property type="entry name" value="AAA+_ATPase"/>
</dbReference>
<evidence type="ECO:0000256" key="5">
    <source>
        <dbReference type="ARBA" id="ARBA00022763"/>
    </source>
</evidence>
<keyword evidence="7" id="KW-0347">Helicase</keyword>
<feature type="compositionally biased region" description="Gly residues" evidence="16">
    <location>
        <begin position="22"/>
        <end position="50"/>
    </location>
</feature>
<dbReference type="GO" id="GO:0003697">
    <property type="term" value="F:single-stranded DNA binding"/>
    <property type="evidence" value="ECO:0007669"/>
    <property type="project" value="TreeGrafter"/>
</dbReference>
<feature type="region of interest" description="Disordered" evidence="16">
    <location>
        <begin position="644"/>
        <end position="669"/>
    </location>
</feature>
<evidence type="ECO:0000256" key="11">
    <source>
        <dbReference type="ARBA" id="ARBA00023242"/>
    </source>
</evidence>
<dbReference type="PANTHER" id="PTHR11630:SF47">
    <property type="entry name" value="DNA HELICASE MCM8"/>
    <property type="match status" value="1"/>
</dbReference>
<dbReference type="SMART" id="SM00350">
    <property type="entry name" value="MCM"/>
    <property type="match status" value="1"/>
</dbReference>
<dbReference type="SUPFAM" id="SSF50249">
    <property type="entry name" value="Nucleic acid-binding proteins"/>
    <property type="match status" value="1"/>
</dbReference>
<dbReference type="GO" id="GO:0017116">
    <property type="term" value="F:single-stranded DNA helicase activity"/>
    <property type="evidence" value="ECO:0007669"/>
    <property type="project" value="TreeGrafter"/>
</dbReference>
<keyword evidence="6" id="KW-0378">Hydrolase</keyword>
<feature type="compositionally biased region" description="Basic and acidic residues" evidence="16">
    <location>
        <begin position="660"/>
        <end position="669"/>
    </location>
</feature>
<dbReference type="InterPro" id="IPR012340">
    <property type="entry name" value="NA-bd_OB-fold"/>
</dbReference>
<keyword evidence="11" id="KW-0539">Nucleus</keyword>
<keyword evidence="4 15" id="KW-0547">Nucleotide-binding</keyword>
<evidence type="ECO:0000256" key="15">
    <source>
        <dbReference type="RuleBase" id="RU004070"/>
    </source>
</evidence>
<comment type="catalytic activity">
    <reaction evidence="14">
        <text>ATP + H2O = ADP + phosphate + H(+)</text>
        <dbReference type="Rhea" id="RHEA:13065"/>
        <dbReference type="ChEBI" id="CHEBI:15377"/>
        <dbReference type="ChEBI" id="CHEBI:15378"/>
        <dbReference type="ChEBI" id="CHEBI:30616"/>
        <dbReference type="ChEBI" id="CHEBI:43474"/>
        <dbReference type="ChEBI" id="CHEBI:456216"/>
        <dbReference type="EC" id="3.6.4.12"/>
    </reaction>
</comment>
<dbReference type="OrthoDB" id="422555at2759"/>
<dbReference type="Gene3D" id="2.20.28.10">
    <property type="match status" value="1"/>
</dbReference>
<reference evidence="18" key="1">
    <citation type="submission" date="2022-03" db="EMBL/GenBank/DDBJ databases">
        <authorList>
            <person name="Martin C."/>
        </authorList>
    </citation>
    <scope>NUCLEOTIDE SEQUENCE</scope>
</reference>
<feature type="region of interest" description="Disordered" evidence="16">
    <location>
        <begin position="1"/>
        <end position="50"/>
    </location>
</feature>
<sequence>MDQPGYQSGGSRRGYNQSGHGYNQGGRGYNQGGQGYNQGGRGSWRGGRGSWRGRGNYRGYQGKSNTIATQRPRLVQTKIDSNCQYRGWDLYFPNEAHSDMSPTVQRVKVFEKYMQTWKALFNFRDIETRKCFTVSFKDLMNDQMIAEGLPNFKAEMKSMPETILSCLGLAMHQMMIKEFEHEAKEAADCMTPSIVGTPGVQPSRAEPPIEHEPYHLSLVHARMVNYEPIVALKNLKANYYGKFVSVKGTVVRVGNIKPLCTRLAFQCNSCNTLQVVSLPDGKYVQPSQCASTDCRGRQFIPKRSSSQTETIDWQTIRVQEIVTEDHRESGRIPRTVDLELTYDLVDSCVPGDMVTISGIVKVQSSDEGRGRQSKDKCMFLLYIYANSVQNSKGEKKSDSKSAGVAMDFTMKELYAIEEIQSEANLLKLITASLCPSIYGHEMVKAGLVLGLFGGSQKFVNDKNRIPVRGDAHILVVGDPGLGKSQMLQSVANVAPRSVYVCGNTTTTSGLTVTLSKDNAGGDYALEAGALVLADQGCCCIDEFDKMTSQHQALLEAMEQQSISIAKAGIVCSLPARTAIIAAANPVGGHYNKAKTVSENLKLGSALLSRFDLVFILLDRPDEEMDSLLSEHVMALHAGRKQSLGIATARRSGPSNDEDDETKRQWEADKPLSERIKVQRGEPIDPIPPQLLRKYVGYARKYVHPKISPEAASILQNFYLELRKHHQTQDSTPITTRQLESLIRLTEARARLELREVATESDAIDVVDIMKYSMMDTFSNELGFLDFQRSQHGSGMSSRSQAKKFIAVLQRVSEQTYNSLFTVQQMRQIAQEANIQVRAFEEFVSSLNNQGFLLKKGPRVYQLQTADC</sequence>
<dbReference type="PANTHER" id="PTHR11630">
    <property type="entry name" value="DNA REPLICATION LICENSING FACTOR MCM FAMILY MEMBER"/>
    <property type="match status" value="1"/>
</dbReference>
<evidence type="ECO:0000256" key="7">
    <source>
        <dbReference type="ARBA" id="ARBA00022806"/>
    </source>
</evidence>
<dbReference type="EC" id="3.6.4.12" evidence="3"/>
<feature type="domain" description="MCM C-terminal AAA(+) ATPase" evidence="17">
    <location>
        <begin position="425"/>
        <end position="632"/>
    </location>
</feature>
<dbReference type="GO" id="GO:0000724">
    <property type="term" value="P:double-strand break repair via homologous recombination"/>
    <property type="evidence" value="ECO:0007669"/>
    <property type="project" value="UniProtKB-ARBA"/>
</dbReference>
<evidence type="ECO:0000256" key="4">
    <source>
        <dbReference type="ARBA" id="ARBA00022741"/>
    </source>
</evidence>
<dbReference type="InterPro" id="IPR031327">
    <property type="entry name" value="MCM"/>
</dbReference>
<dbReference type="Gene3D" id="3.40.50.300">
    <property type="entry name" value="P-loop containing nucleotide triphosphate hydrolases"/>
    <property type="match status" value="1"/>
</dbReference>
<dbReference type="Pfam" id="PF17855">
    <property type="entry name" value="MCM_lid"/>
    <property type="match status" value="1"/>
</dbReference>
<evidence type="ECO:0000256" key="1">
    <source>
        <dbReference type="ARBA" id="ARBA00004123"/>
    </source>
</evidence>
<evidence type="ECO:0000259" key="17">
    <source>
        <dbReference type="PROSITE" id="PS50051"/>
    </source>
</evidence>
<dbReference type="GO" id="GO:0005634">
    <property type="term" value="C:nucleus"/>
    <property type="evidence" value="ECO:0007669"/>
    <property type="project" value="UniProtKB-SubCell"/>
</dbReference>
<keyword evidence="9 15" id="KW-0238">DNA-binding</keyword>
<keyword evidence="19" id="KW-1185">Reference proteome</keyword>
<dbReference type="InterPro" id="IPR056875">
    <property type="entry name" value="MCM8/REC_WHD"/>
</dbReference>
<dbReference type="EMBL" id="CAIIXF020000008">
    <property type="protein sequence ID" value="CAH1792022.1"/>
    <property type="molecule type" value="Genomic_DNA"/>
</dbReference>
<dbReference type="Pfam" id="PF17207">
    <property type="entry name" value="MCM_OB"/>
    <property type="match status" value="1"/>
</dbReference>
<dbReference type="GO" id="GO:0097362">
    <property type="term" value="C:MCM8-MCM9 complex"/>
    <property type="evidence" value="ECO:0007669"/>
    <property type="project" value="UniProtKB-ARBA"/>
</dbReference>
<evidence type="ECO:0000256" key="8">
    <source>
        <dbReference type="ARBA" id="ARBA00022840"/>
    </source>
</evidence>
<evidence type="ECO:0000256" key="13">
    <source>
        <dbReference type="ARBA" id="ARBA00042306"/>
    </source>
</evidence>
<keyword evidence="8 15" id="KW-0067">ATP-binding</keyword>
<evidence type="ECO:0000256" key="12">
    <source>
        <dbReference type="ARBA" id="ARBA00041084"/>
    </source>
</evidence>
<dbReference type="Gene3D" id="2.40.50.140">
    <property type="entry name" value="Nucleic acid-binding proteins"/>
    <property type="match status" value="1"/>
</dbReference>
<dbReference type="InterPro" id="IPR058767">
    <property type="entry name" value="MCM8_N"/>
</dbReference>
<evidence type="ECO:0000313" key="18">
    <source>
        <dbReference type="EMBL" id="CAH1792022.1"/>
    </source>
</evidence>